<dbReference type="EMBL" id="NCSJ02000333">
    <property type="protein sequence ID" value="RFU25439.1"/>
    <property type="molecule type" value="Genomic_DNA"/>
</dbReference>
<gene>
    <name evidence="1" type="ORF">B7463_g10895</name>
</gene>
<dbReference type="AlphaFoldDB" id="A0A3E2GWF0"/>
<keyword evidence="2" id="KW-1185">Reference proteome</keyword>
<name>A0A3E2GWF0_SCYLI</name>
<comment type="caution">
    <text evidence="1">The sequence shown here is derived from an EMBL/GenBank/DDBJ whole genome shotgun (WGS) entry which is preliminary data.</text>
</comment>
<protein>
    <submittedName>
        <fullName evidence="1">Uncharacterized protein</fullName>
    </submittedName>
</protein>
<proteinExistence type="predicted"/>
<organism evidence="1 2">
    <name type="scientific">Scytalidium lignicola</name>
    <name type="common">Hyphomycete</name>
    <dbReference type="NCBI Taxonomy" id="5539"/>
    <lineage>
        <taxon>Eukaryota</taxon>
        <taxon>Fungi</taxon>
        <taxon>Dikarya</taxon>
        <taxon>Ascomycota</taxon>
        <taxon>Pezizomycotina</taxon>
        <taxon>Leotiomycetes</taxon>
        <taxon>Leotiomycetes incertae sedis</taxon>
        <taxon>Scytalidium</taxon>
    </lineage>
</organism>
<evidence type="ECO:0000313" key="1">
    <source>
        <dbReference type="EMBL" id="RFU25439.1"/>
    </source>
</evidence>
<evidence type="ECO:0000313" key="2">
    <source>
        <dbReference type="Proteomes" id="UP000258309"/>
    </source>
</evidence>
<reference evidence="1 2" key="1">
    <citation type="submission" date="2018-05" db="EMBL/GenBank/DDBJ databases">
        <title>Draft genome sequence of Scytalidium lignicola DSM 105466, a ubiquitous saprotrophic fungus.</title>
        <authorList>
            <person name="Buettner E."/>
            <person name="Gebauer A.M."/>
            <person name="Hofrichter M."/>
            <person name="Liers C."/>
            <person name="Kellner H."/>
        </authorList>
    </citation>
    <scope>NUCLEOTIDE SEQUENCE [LARGE SCALE GENOMIC DNA]</scope>
    <source>
        <strain evidence="1 2">DSM 105466</strain>
    </source>
</reference>
<feature type="non-terminal residue" evidence="1">
    <location>
        <position position="68"/>
    </location>
</feature>
<feature type="non-terminal residue" evidence="1">
    <location>
        <position position="1"/>
    </location>
</feature>
<sequence length="68" mass="7619">MPDFGTDDEYEEDPDDAYYYDDVTGLREPEGISMIEITVISIEAVGNSEKAGLNSSTLMLQLRSKRNI</sequence>
<dbReference type="Proteomes" id="UP000258309">
    <property type="component" value="Unassembled WGS sequence"/>
</dbReference>
<accession>A0A3E2GWF0</accession>